<dbReference type="AlphaFoldDB" id="A0A329QS53"/>
<evidence type="ECO:0000313" key="1">
    <source>
        <dbReference type="EMBL" id="RAW15204.1"/>
    </source>
</evidence>
<name>A0A329QS53_9BACL</name>
<proteinExistence type="predicted"/>
<sequence>MKNEVKRSYSYAVYNFAQHLVASTKDFGIDFFKRVLNLHLLEVVSYELASQQLTINVEVQFL</sequence>
<accession>A0A329QS53</accession>
<protein>
    <submittedName>
        <fullName evidence="1">Uncharacterized protein</fullName>
    </submittedName>
</protein>
<reference evidence="1 2" key="1">
    <citation type="submission" date="2018-04" db="EMBL/GenBank/DDBJ databases">
        <title>Paenibacillus taichungensis Genome sequencing and assembly.</title>
        <authorList>
            <person name="Xu J."/>
            <person name="Rensing C."/>
            <person name="Mazhar H.S."/>
        </authorList>
    </citation>
    <scope>NUCLEOTIDE SEQUENCE [LARGE SCALE GENOMIC DNA]</scope>
    <source>
        <strain evidence="1 2">NC1</strain>
    </source>
</reference>
<dbReference type="EMBL" id="QEVW01000008">
    <property type="protein sequence ID" value="RAW15204.1"/>
    <property type="molecule type" value="Genomic_DNA"/>
</dbReference>
<evidence type="ECO:0000313" key="2">
    <source>
        <dbReference type="Proteomes" id="UP000250642"/>
    </source>
</evidence>
<organism evidence="1 2">
    <name type="scientific">Paenibacillus taichungensis</name>
    <dbReference type="NCBI Taxonomy" id="484184"/>
    <lineage>
        <taxon>Bacteria</taxon>
        <taxon>Bacillati</taxon>
        <taxon>Bacillota</taxon>
        <taxon>Bacilli</taxon>
        <taxon>Bacillales</taxon>
        <taxon>Paenibacillaceae</taxon>
        <taxon>Paenibacillus</taxon>
    </lineage>
</organism>
<gene>
    <name evidence="1" type="ORF">DC345_14365</name>
</gene>
<comment type="caution">
    <text evidence="1">The sequence shown here is derived from an EMBL/GenBank/DDBJ whole genome shotgun (WGS) entry which is preliminary data.</text>
</comment>
<dbReference type="Proteomes" id="UP000250642">
    <property type="component" value="Unassembled WGS sequence"/>
</dbReference>